<reference evidence="10" key="3">
    <citation type="submission" date="2025-09" db="UniProtKB">
        <authorList>
            <consortium name="Ensembl"/>
        </authorList>
    </citation>
    <scope>IDENTIFICATION</scope>
</reference>
<dbReference type="SUPFAM" id="SSF48403">
    <property type="entry name" value="Ankyrin repeat"/>
    <property type="match status" value="1"/>
</dbReference>
<dbReference type="InterPro" id="IPR002110">
    <property type="entry name" value="Ankyrin_rpt"/>
</dbReference>
<dbReference type="GO" id="GO:0009066">
    <property type="term" value="P:aspartate family amino acid metabolic process"/>
    <property type="evidence" value="ECO:0007669"/>
    <property type="project" value="UniProtKB-ARBA"/>
</dbReference>
<dbReference type="InterPro" id="IPR006033">
    <property type="entry name" value="AsnA_fam"/>
</dbReference>
<dbReference type="PROSITE" id="PS51732">
    <property type="entry name" value="ASN_GLN_ASE_3"/>
    <property type="match status" value="1"/>
</dbReference>
<evidence type="ECO:0000256" key="1">
    <source>
        <dbReference type="ARBA" id="ARBA00012920"/>
    </source>
</evidence>
<evidence type="ECO:0000256" key="6">
    <source>
        <dbReference type="PROSITE-ProRule" id="PRU00023"/>
    </source>
</evidence>
<dbReference type="Gene3D" id="1.25.40.20">
    <property type="entry name" value="Ankyrin repeat-containing domain"/>
    <property type="match status" value="2"/>
</dbReference>
<dbReference type="InterPro" id="IPR027474">
    <property type="entry name" value="L-asparaginase_N"/>
</dbReference>
<dbReference type="Ensembl" id="ENSLCAT00010047013.1">
    <property type="protein sequence ID" value="ENSLCAP00010045900.1"/>
    <property type="gene ID" value="ENSLCAG00010021292.1"/>
</dbReference>
<evidence type="ECO:0000256" key="7">
    <source>
        <dbReference type="PROSITE-ProRule" id="PRU10100"/>
    </source>
</evidence>
<accession>A0A4W6F655</accession>
<dbReference type="PROSITE" id="PS50088">
    <property type="entry name" value="ANK_REPEAT"/>
    <property type="match status" value="1"/>
</dbReference>
<feature type="domain" description="Asparaginase/glutaminase C-terminal" evidence="9">
    <location>
        <begin position="216"/>
        <end position="328"/>
    </location>
</feature>
<dbReference type="Gene3D" id="3.40.50.40">
    <property type="match status" value="1"/>
</dbReference>
<dbReference type="InterPro" id="IPR027473">
    <property type="entry name" value="L-asparaginase_C"/>
</dbReference>
<dbReference type="InterPro" id="IPR036152">
    <property type="entry name" value="Asp/glu_Ase-like_sf"/>
</dbReference>
<feature type="domain" description="L-asparaginase N-terminal" evidence="8">
    <location>
        <begin position="54"/>
        <end position="197"/>
    </location>
</feature>
<gene>
    <name evidence="10" type="primary">ASPG</name>
    <name evidence="10" type="synonym">aspg</name>
</gene>
<dbReference type="FunFam" id="3.40.50.40:FF:000001">
    <property type="entry name" value="L-asparaginase 1"/>
    <property type="match status" value="1"/>
</dbReference>
<protein>
    <recommendedName>
        <fullName evidence="1">asparaginase</fullName>
        <ecNumber evidence="1">3.5.1.1</ecNumber>
    </recommendedName>
</protein>
<dbReference type="GO" id="GO:0004067">
    <property type="term" value="F:asparaginase activity"/>
    <property type="evidence" value="ECO:0007669"/>
    <property type="project" value="UniProtKB-UniRule"/>
</dbReference>
<evidence type="ECO:0000256" key="2">
    <source>
        <dbReference type="ARBA" id="ARBA00022737"/>
    </source>
</evidence>
<evidence type="ECO:0000256" key="4">
    <source>
        <dbReference type="ARBA" id="ARBA00023043"/>
    </source>
</evidence>
<evidence type="ECO:0000259" key="9">
    <source>
        <dbReference type="Pfam" id="PF17763"/>
    </source>
</evidence>
<dbReference type="GeneTree" id="ENSGT00390000001610"/>
<dbReference type="Pfam" id="PF17763">
    <property type="entry name" value="Asparaginase_C"/>
    <property type="match status" value="1"/>
</dbReference>
<keyword evidence="3" id="KW-0378">Hydrolase</keyword>
<dbReference type="PIRSF" id="PIRSF001220">
    <property type="entry name" value="L-ASNase_gatD"/>
    <property type="match status" value="1"/>
</dbReference>
<dbReference type="SMART" id="SM00870">
    <property type="entry name" value="Asparaginase"/>
    <property type="match status" value="1"/>
</dbReference>
<dbReference type="InterPro" id="IPR041725">
    <property type="entry name" value="L-asparaginase_I"/>
</dbReference>
<dbReference type="NCBIfam" id="TIGR00519">
    <property type="entry name" value="asnASE_I"/>
    <property type="match status" value="1"/>
</dbReference>
<evidence type="ECO:0000313" key="10">
    <source>
        <dbReference type="Ensembl" id="ENSLCAP00010045900.1"/>
    </source>
</evidence>
<dbReference type="InterPro" id="IPR036770">
    <property type="entry name" value="Ankyrin_rpt-contain_sf"/>
</dbReference>
<dbReference type="InterPro" id="IPR037152">
    <property type="entry name" value="L-asparaginase_N_sf"/>
</dbReference>
<dbReference type="CDD" id="cd08963">
    <property type="entry name" value="L-asparaginase_I"/>
    <property type="match status" value="1"/>
</dbReference>
<dbReference type="PIRSF" id="PIRSF500176">
    <property type="entry name" value="L_ASNase"/>
    <property type="match status" value="1"/>
</dbReference>
<proteinExistence type="inferred from homology"/>
<dbReference type="SUPFAM" id="SSF53774">
    <property type="entry name" value="Glutaminase/Asparaginase"/>
    <property type="match status" value="1"/>
</dbReference>
<dbReference type="PANTHER" id="PTHR11707">
    <property type="entry name" value="L-ASPARAGINASE"/>
    <property type="match status" value="1"/>
</dbReference>
<dbReference type="PROSITE" id="PS50297">
    <property type="entry name" value="ANK_REP_REGION"/>
    <property type="match status" value="1"/>
</dbReference>
<dbReference type="SMART" id="SM00248">
    <property type="entry name" value="ANK"/>
    <property type="match status" value="4"/>
</dbReference>
<dbReference type="Pfam" id="PF12796">
    <property type="entry name" value="Ank_2"/>
    <property type="match status" value="1"/>
</dbReference>
<sequence length="546" mass="59548">VFSCGTLASRLSTTYVLGSSVDLRLIRGPLVGWTGARPLFPLLMSKNNKRIVYTILEYSPLLDSSNMTTDDWGRIGKDIEKNYENYDGFVILHGTDTMAYTASALSFMCEHLGKPIILTGAQVPIYEMRNDGRGNLLGALLIAGQFVIPEVCLYFYNKLYRGNRVTKVDAGSFNAFSSPNLAPLATAEVDVTINWDTVWRANTTAKFQVSTELNRNVGLLRLFPGITAATVRAFLQPPMEGVVLETYGSGNAPDNRPDLLEELKKATDSGVIIINCTQCLRGTVSTSYATGKVLIDAGLIAGGDMTPEAALSKLSYVLAKKELDLEAKKKVGVSILYCLQELEAIRDALTPPLACAAAKIGDIEALEALKDMGSNLCLGDYDGRTPLHIAACEGHLKLVQYLLSHGATVYAKDRYGDTPLCNAVRFRHKEVVKLLRKTGAHFSRDKLEEAGTELCSLAASGDLEGLEIWSLAGADLNRPGYDGQTAIEVAQAVGKKETVAFLVQLMSKNPKVTTIFPSSYFTYLYFFCAKQQLQLSMHASLTLRMV</sequence>
<evidence type="ECO:0000259" key="8">
    <source>
        <dbReference type="Pfam" id="PF00710"/>
    </source>
</evidence>
<evidence type="ECO:0000256" key="3">
    <source>
        <dbReference type="ARBA" id="ARBA00022801"/>
    </source>
</evidence>
<dbReference type="InterPro" id="IPR040919">
    <property type="entry name" value="Asparaginase_C"/>
</dbReference>
<dbReference type="AlphaFoldDB" id="A0A4W6F655"/>
<organism evidence="10 11">
    <name type="scientific">Lates calcarifer</name>
    <name type="common">Barramundi</name>
    <name type="synonym">Holocentrus calcarifer</name>
    <dbReference type="NCBI Taxonomy" id="8187"/>
    <lineage>
        <taxon>Eukaryota</taxon>
        <taxon>Metazoa</taxon>
        <taxon>Chordata</taxon>
        <taxon>Craniata</taxon>
        <taxon>Vertebrata</taxon>
        <taxon>Euteleostomi</taxon>
        <taxon>Actinopterygii</taxon>
        <taxon>Neopterygii</taxon>
        <taxon>Teleostei</taxon>
        <taxon>Neoteleostei</taxon>
        <taxon>Acanthomorphata</taxon>
        <taxon>Carangaria</taxon>
        <taxon>Carangaria incertae sedis</taxon>
        <taxon>Centropomidae</taxon>
        <taxon>Lates</taxon>
    </lineage>
</organism>
<dbReference type="EC" id="3.5.1.1" evidence="1"/>
<dbReference type="Proteomes" id="UP000314980">
    <property type="component" value="Unassembled WGS sequence"/>
</dbReference>
<keyword evidence="4 6" id="KW-0040">ANK repeat</keyword>
<dbReference type="InterPro" id="IPR006034">
    <property type="entry name" value="Asparaginase/glutaminase-like"/>
</dbReference>
<reference evidence="11" key="1">
    <citation type="submission" date="2015-09" db="EMBL/GenBank/DDBJ databases">
        <authorList>
            <person name="Sai Rama Sridatta P."/>
        </authorList>
    </citation>
    <scope>NUCLEOTIDE SEQUENCE [LARGE SCALE GENOMIC DNA]</scope>
</reference>
<dbReference type="PRINTS" id="PR00139">
    <property type="entry name" value="ASNGLNASE"/>
</dbReference>
<evidence type="ECO:0000256" key="5">
    <source>
        <dbReference type="ARBA" id="ARBA00061199"/>
    </source>
</evidence>
<dbReference type="FunFam" id="1.25.40.20:FF:000297">
    <property type="entry name" value="Asparaginase homolog (S. cerevisiae)"/>
    <property type="match status" value="1"/>
</dbReference>
<feature type="repeat" description="ANK" evidence="6">
    <location>
        <begin position="382"/>
        <end position="414"/>
    </location>
</feature>
<dbReference type="Pfam" id="PF00710">
    <property type="entry name" value="Asparaginase"/>
    <property type="match status" value="1"/>
</dbReference>
<dbReference type="PROSITE" id="PS00917">
    <property type="entry name" value="ASN_GLN_ASE_2"/>
    <property type="match status" value="1"/>
</dbReference>
<keyword evidence="11" id="KW-1185">Reference proteome</keyword>
<comment type="similarity">
    <text evidence="5">In the N-terminal section; belongs to the asparaginase 1 family.</text>
</comment>
<dbReference type="Gene3D" id="3.40.50.1170">
    <property type="entry name" value="L-asparaginase, N-terminal domain"/>
    <property type="match status" value="1"/>
</dbReference>
<keyword evidence="2" id="KW-0677">Repeat</keyword>
<reference evidence="10" key="2">
    <citation type="submission" date="2025-08" db="UniProtKB">
        <authorList>
            <consortium name="Ensembl"/>
        </authorList>
    </citation>
    <scope>IDENTIFICATION</scope>
</reference>
<dbReference type="FunFam" id="3.40.50.1170:FF:000003">
    <property type="entry name" value="60 kDa lysophospholipase"/>
    <property type="match status" value="1"/>
</dbReference>
<dbReference type="InterPro" id="IPR027475">
    <property type="entry name" value="Asparaginase/glutaminase_AS2"/>
</dbReference>
<name>A0A4W6F655_LATCA</name>
<dbReference type="PANTHER" id="PTHR11707:SF28">
    <property type="entry name" value="60 KDA LYSOPHOSPHOLIPASE"/>
    <property type="match status" value="1"/>
</dbReference>
<feature type="active site" evidence="7">
    <location>
        <position position="95"/>
    </location>
</feature>
<evidence type="ECO:0000313" key="11">
    <source>
        <dbReference type="Proteomes" id="UP000314980"/>
    </source>
</evidence>